<keyword evidence="5" id="KW-0460">Magnesium</keyword>
<evidence type="ECO:0000256" key="1">
    <source>
        <dbReference type="ARBA" id="ARBA00001946"/>
    </source>
</evidence>
<evidence type="ECO:0000256" key="3">
    <source>
        <dbReference type="ARBA" id="ARBA00022723"/>
    </source>
</evidence>
<dbReference type="PANTHER" id="PTHR10286">
    <property type="entry name" value="INORGANIC PYROPHOSPHATASE"/>
    <property type="match status" value="1"/>
</dbReference>
<dbReference type="AlphaFoldDB" id="A0A0H5DQK6"/>
<dbReference type="OrthoDB" id="5187599at2"/>
<name>A0A0H5DQK6_9BACT</name>
<dbReference type="GO" id="GO:0004427">
    <property type="term" value="F:inorganic diphosphate phosphatase activity"/>
    <property type="evidence" value="ECO:0007669"/>
    <property type="project" value="UniProtKB-EC"/>
</dbReference>
<dbReference type="Proteomes" id="UP000220251">
    <property type="component" value="Unassembled WGS sequence"/>
</dbReference>
<evidence type="ECO:0000313" key="6">
    <source>
        <dbReference type="EMBL" id="CRX38941.1"/>
    </source>
</evidence>
<keyword evidence="7" id="KW-1185">Reference proteome</keyword>
<dbReference type="GO" id="GO:0000287">
    <property type="term" value="F:magnesium ion binding"/>
    <property type="evidence" value="ECO:0007669"/>
    <property type="project" value="InterPro"/>
</dbReference>
<dbReference type="NCBIfam" id="NF001886">
    <property type="entry name" value="PRK00642.1"/>
    <property type="match status" value="1"/>
</dbReference>
<dbReference type="GO" id="GO:0006796">
    <property type="term" value="P:phosphate-containing compound metabolic process"/>
    <property type="evidence" value="ECO:0007669"/>
    <property type="project" value="InterPro"/>
</dbReference>
<dbReference type="SUPFAM" id="SSF50324">
    <property type="entry name" value="Inorganic pyrophosphatase"/>
    <property type="match status" value="1"/>
</dbReference>
<dbReference type="EC" id="3.6.1.1" evidence="2"/>
<evidence type="ECO:0000313" key="7">
    <source>
        <dbReference type="Proteomes" id="UP000220251"/>
    </source>
</evidence>
<dbReference type="GO" id="GO:0005737">
    <property type="term" value="C:cytoplasm"/>
    <property type="evidence" value="ECO:0007669"/>
    <property type="project" value="InterPro"/>
</dbReference>
<dbReference type="InterPro" id="IPR008162">
    <property type="entry name" value="Pyrophosphatase"/>
</dbReference>
<dbReference type="Gene3D" id="3.90.80.10">
    <property type="entry name" value="Inorganic pyrophosphatase"/>
    <property type="match status" value="1"/>
</dbReference>
<dbReference type="InterPro" id="IPR036649">
    <property type="entry name" value="Pyrophosphatase_sf"/>
</dbReference>
<gene>
    <name evidence="6" type="primary">ppa</name>
    <name evidence="6" type="ORF">ELAC_1613</name>
</gene>
<protein>
    <recommendedName>
        <fullName evidence="2">inorganic diphosphatase</fullName>
        <ecNumber evidence="2">3.6.1.1</ecNumber>
    </recommendedName>
</protein>
<dbReference type="EMBL" id="CWGJ01000025">
    <property type="protein sequence ID" value="CRX38941.1"/>
    <property type="molecule type" value="Genomic_DNA"/>
</dbReference>
<organism evidence="6 7">
    <name type="scientific">Estrella lausannensis</name>
    <dbReference type="NCBI Taxonomy" id="483423"/>
    <lineage>
        <taxon>Bacteria</taxon>
        <taxon>Pseudomonadati</taxon>
        <taxon>Chlamydiota</taxon>
        <taxon>Chlamydiia</taxon>
        <taxon>Parachlamydiales</taxon>
        <taxon>Candidatus Criblamydiaceae</taxon>
        <taxon>Estrella</taxon>
    </lineage>
</organism>
<sequence>MEKKNPLSLPKHMLYRSHPWHGMPLGDKAPESVNCYIEIVPTDTVKYELDKETGILKIDRPQKYSSLCPSLYGLLPKTYCGTLTAQYCMQKSGLKNIRGDEDPLDICVLTERAIPRGDILLHAHPIGGLRMIDGNEADDKIIAVLQGDYVYGKFRDIGECPENIVERLRHYFLTYKDSPDKKQGRVQITHTYGRQEAFEVIRLAQQDYLDKFSSYGH</sequence>
<accession>A0A0H5DQK6</accession>
<proteinExistence type="predicted"/>
<keyword evidence="4 6" id="KW-0378">Hydrolase</keyword>
<evidence type="ECO:0000256" key="4">
    <source>
        <dbReference type="ARBA" id="ARBA00022801"/>
    </source>
</evidence>
<comment type="cofactor">
    <cofactor evidence="1">
        <name>Mg(2+)</name>
        <dbReference type="ChEBI" id="CHEBI:18420"/>
    </cofactor>
</comment>
<keyword evidence="3" id="KW-0479">Metal-binding</keyword>
<evidence type="ECO:0000256" key="2">
    <source>
        <dbReference type="ARBA" id="ARBA00012146"/>
    </source>
</evidence>
<reference evidence="7" key="1">
    <citation type="submission" date="2015-06" db="EMBL/GenBank/DDBJ databases">
        <authorList>
            <person name="Bertelli C."/>
        </authorList>
    </citation>
    <scope>NUCLEOTIDE SEQUENCE [LARGE SCALE GENOMIC DNA]</scope>
    <source>
        <strain evidence="7">CRIB-30</strain>
    </source>
</reference>
<evidence type="ECO:0000256" key="5">
    <source>
        <dbReference type="ARBA" id="ARBA00022842"/>
    </source>
</evidence>
<dbReference type="RefSeq" id="WP_098038803.1">
    <property type="nucleotide sequence ID" value="NZ_CWGJ01000025.1"/>
</dbReference>
<dbReference type="Pfam" id="PF00719">
    <property type="entry name" value="Pyrophosphatase"/>
    <property type="match status" value="1"/>
</dbReference>